<dbReference type="PANTHER" id="PTHR18934">
    <property type="entry name" value="ATP-DEPENDENT RNA HELICASE"/>
    <property type="match status" value="1"/>
</dbReference>
<feature type="domain" description="Helicase ATP-binding" evidence="9">
    <location>
        <begin position="1065"/>
        <end position="1250"/>
    </location>
</feature>
<feature type="domain" description="Helicase C-terminal" evidence="10">
    <location>
        <begin position="1356"/>
        <end position="1546"/>
    </location>
</feature>
<reference evidence="13 14" key="1">
    <citation type="submission" date="2018-07" db="EMBL/GenBank/DDBJ databases">
        <title>Genome sequencing of oomycete isolates from Chile give support for New Zealand origin for Phytophthora kernoviae and make available the first Nothophytophthora sp. genome.</title>
        <authorList>
            <person name="Studholme D.J."/>
            <person name="Sanfuentes E."/>
            <person name="Panda P."/>
            <person name="Hill R."/>
            <person name="Sambles C."/>
            <person name="Grant M."/>
            <person name="Williams N.M."/>
            <person name="Mcdougal R.L."/>
        </authorList>
    </citation>
    <scope>NUCLEOTIDE SEQUENCE [LARGE SCALE GENOMIC DNA]</scope>
    <source>
        <strain evidence="12">Chile6</strain>
        <strain evidence="11">Chile7</strain>
    </source>
</reference>
<dbReference type="InterPro" id="IPR002464">
    <property type="entry name" value="DNA/RNA_helicase_DEAH_CS"/>
</dbReference>
<evidence type="ECO:0000256" key="1">
    <source>
        <dbReference type="ARBA" id="ARBA00012552"/>
    </source>
</evidence>
<evidence type="ECO:0000313" key="12">
    <source>
        <dbReference type="EMBL" id="RLN65971.1"/>
    </source>
</evidence>
<dbReference type="CDD" id="cd18791">
    <property type="entry name" value="SF2_C_RHA"/>
    <property type="match status" value="1"/>
</dbReference>
<dbReference type="Pfam" id="PF24385">
    <property type="entry name" value="DSRM_DHX29"/>
    <property type="match status" value="1"/>
</dbReference>
<feature type="compositionally biased region" description="Basic and acidic residues" evidence="7">
    <location>
        <begin position="596"/>
        <end position="615"/>
    </location>
</feature>
<dbReference type="GO" id="GO:0003723">
    <property type="term" value="F:RNA binding"/>
    <property type="evidence" value="ECO:0007669"/>
    <property type="project" value="TreeGrafter"/>
</dbReference>
<feature type="transmembrane region" description="Helical" evidence="8">
    <location>
        <begin position="294"/>
        <end position="320"/>
    </location>
</feature>
<dbReference type="PANTHER" id="PTHR18934:SF145">
    <property type="entry name" value="ATP-DEPENDENT RNA HELICASE DHX57-RELATED"/>
    <property type="match status" value="1"/>
</dbReference>
<evidence type="ECO:0000313" key="11">
    <source>
        <dbReference type="EMBL" id="RLN51871.1"/>
    </source>
</evidence>
<organism evidence="12 13">
    <name type="scientific">Phytophthora kernoviae</name>
    <dbReference type="NCBI Taxonomy" id="325452"/>
    <lineage>
        <taxon>Eukaryota</taxon>
        <taxon>Sar</taxon>
        <taxon>Stramenopiles</taxon>
        <taxon>Oomycota</taxon>
        <taxon>Peronosporomycetes</taxon>
        <taxon>Peronosporales</taxon>
        <taxon>Peronosporaceae</taxon>
        <taxon>Phytophthora</taxon>
    </lineage>
</organism>
<dbReference type="EMBL" id="MBDO02000044">
    <property type="protein sequence ID" value="RLN65971.1"/>
    <property type="molecule type" value="Genomic_DNA"/>
</dbReference>
<feature type="region of interest" description="Disordered" evidence="7">
    <location>
        <begin position="701"/>
        <end position="731"/>
    </location>
</feature>
<evidence type="ECO:0000313" key="13">
    <source>
        <dbReference type="Proteomes" id="UP000277300"/>
    </source>
</evidence>
<dbReference type="Pfam" id="PF00270">
    <property type="entry name" value="DEAD"/>
    <property type="match status" value="1"/>
</dbReference>
<dbReference type="SMART" id="SM00847">
    <property type="entry name" value="HA2"/>
    <property type="match status" value="1"/>
</dbReference>
<keyword evidence="2" id="KW-0547">Nucleotide-binding</keyword>
<dbReference type="Pfam" id="PF04408">
    <property type="entry name" value="WHD_HA2"/>
    <property type="match status" value="1"/>
</dbReference>
<gene>
    <name evidence="11" type="ORF">BBJ29_005872</name>
    <name evidence="12" type="ORF">BBP00_00002522</name>
</gene>
<dbReference type="CDD" id="cd17917">
    <property type="entry name" value="DEXHc_RHA-like"/>
    <property type="match status" value="1"/>
</dbReference>
<evidence type="ECO:0000256" key="7">
    <source>
        <dbReference type="SAM" id="MobiDB-lite"/>
    </source>
</evidence>
<dbReference type="Gene3D" id="3.40.50.300">
    <property type="entry name" value="P-loop containing nucleotide triphosphate hydrolases"/>
    <property type="match status" value="2"/>
</dbReference>
<dbReference type="Gene3D" id="1.20.120.1080">
    <property type="match status" value="1"/>
</dbReference>
<feature type="transmembrane region" description="Helical" evidence="8">
    <location>
        <begin position="12"/>
        <end position="31"/>
    </location>
</feature>
<evidence type="ECO:0000256" key="3">
    <source>
        <dbReference type="ARBA" id="ARBA00022801"/>
    </source>
</evidence>
<feature type="compositionally biased region" description="Acidic residues" evidence="7">
    <location>
        <begin position="971"/>
        <end position="990"/>
    </location>
</feature>
<evidence type="ECO:0000256" key="8">
    <source>
        <dbReference type="SAM" id="Phobius"/>
    </source>
</evidence>
<feature type="compositionally biased region" description="Basic and acidic residues" evidence="7">
    <location>
        <begin position="701"/>
        <end position="711"/>
    </location>
</feature>
<feature type="region of interest" description="Disordered" evidence="7">
    <location>
        <begin position="587"/>
        <end position="669"/>
    </location>
</feature>
<keyword evidence="8" id="KW-1133">Transmembrane helix</keyword>
<keyword evidence="3" id="KW-0378">Hydrolase</keyword>
<dbReference type="GO" id="GO:0005524">
    <property type="term" value="F:ATP binding"/>
    <property type="evidence" value="ECO:0007669"/>
    <property type="project" value="UniProtKB-KW"/>
</dbReference>
<accession>A0A3F2RX65</accession>
<dbReference type="PROSITE" id="PS00690">
    <property type="entry name" value="DEAH_ATP_HELICASE"/>
    <property type="match status" value="1"/>
</dbReference>
<keyword evidence="8" id="KW-0812">Transmembrane</keyword>
<dbReference type="FunFam" id="3.40.50.300:FF:000500">
    <property type="entry name" value="ATP-dependent RNA helicase DHX29"/>
    <property type="match status" value="1"/>
</dbReference>
<dbReference type="Proteomes" id="UP000277300">
    <property type="component" value="Unassembled WGS sequence"/>
</dbReference>
<evidence type="ECO:0000259" key="9">
    <source>
        <dbReference type="PROSITE" id="PS51192"/>
    </source>
</evidence>
<comment type="caution">
    <text evidence="12">The sequence shown here is derived from an EMBL/GenBank/DDBJ whole genome shotgun (WGS) entry which is preliminary data.</text>
</comment>
<proteinExistence type="predicted"/>
<dbReference type="FunFam" id="1.20.120.1080:FF:000031">
    <property type="entry name" value="ATP-dependent RNA helicase"/>
    <property type="match status" value="1"/>
</dbReference>
<dbReference type="InterPro" id="IPR027417">
    <property type="entry name" value="P-loop_NTPase"/>
</dbReference>
<comment type="catalytic activity">
    <reaction evidence="6">
        <text>ATP + H2O = ADP + phosphate + H(+)</text>
        <dbReference type="Rhea" id="RHEA:13065"/>
        <dbReference type="ChEBI" id="CHEBI:15377"/>
        <dbReference type="ChEBI" id="CHEBI:15378"/>
        <dbReference type="ChEBI" id="CHEBI:30616"/>
        <dbReference type="ChEBI" id="CHEBI:43474"/>
        <dbReference type="ChEBI" id="CHEBI:456216"/>
        <dbReference type="EC" id="3.6.4.13"/>
    </reaction>
</comment>
<dbReference type="EMBL" id="MBAD02001783">
    <property type="protein sequence ID" value="RLN51871.1"/>
    <property type="molecule type" value="Genomic_DNA"/>
</dbReference>
<dbReference type="SMART" id="SM00487">
    <property type="entry name" value="DEXDc"/>
    <property type="match status" value="1"/>
</dbReference>
<sequence length="1935" mass="214018">MHGYSLSTTFIRATLVLLITLLPSLLLVAFIDAMPLVAPEKGLSHSATAWVRFVFTGFVYTHCVMEQIRLYSPKLNLEASAAAYISLATACLTNAMALGLSVLICWPLPFATLVLSGPWLGFMTFFLFKVCGSHIRANPEAYKDVKQLVAVCGSQVSMVFVYTVLTTIFTTLSPAYQPVFSLLIPGFKVVQKNILCRILKDCDDAKPQVVIFNVEIFNALFISSCMQNAQSIATSITLITVDFLQAAISLYDLNSMINGVKNTMDKIGLYLVILYHWPNRQFYPQLADLTEAELWSMVGSVLTYGVLELVSLVVLICVLYRTTFRHPMQQLAFVLEREFQMVQPKLILWVILTLQSTLPHLAPAPERGFEFRRDLELLVHNGVLSSRREAQRVRFRPGVLSSSEPADVQLQQRTKKKLARALRSLQDDFGASLELTQDALGYANSLEDALSFLALQYSSEDLPPMLRALPTKLPTGKEADQDTGELLAEVNTPIQKEQQVKTVEEEVSELKEQVVESWDQVEEEEQVKPQDKKQTEALSWTQQYVLNMAAREEEQARREAEVTPEERELQELERQYNELVAALRRLKERKSKKRAKSGDKQKTRELNEQMQEVRRQLLSRGWRDPMQPQQTKEKTQKKKETQPMKDTTATVKVTKGPTALPQTSVDRSLEDADDELLSLALGIGEVEDDAPVKDNEADVKHDATEVEKTVEEPAAAEQTEGNDDGDGGSLFGLLEDAESTVVNADDIKKSAAVDTAALIAAQAAAQLAEAKGKKGKGGKNKKGRNMLKAQAAAAQAAQAQAAAAAPWTGKSPRDHLEQHCRKNGLQKPQFKKLQRTPVGGQLYSVVLGNKTRGKQEVNVRDAGDAAQGYDSISDAKDAVATSALYELAPDLPLYRVLPPVYRDMWQRWVKERQEDEAAAAAADRDEHDDLLDKIFCTLPLEIAEKRAVVEPPAPINQPSAATKGDTSNNDTLEDWSVDDWDADLSDEDGETATKSANNNITAEGNASLVNEMEVEKESESDRQAALELSRQLREQLEKRMRSGAYRLKLPQREGLPIASFKKQVIETLTHHDVILISGETGCGKSTQVPQFLLEDLLFSEAGGARGQIVCTQPRRLAAISLAERVSEELGESAMGSGDSLTGFQIRLETRMTRRTRLLFCTTGILLRKLQDPRTLGEEISHVIVDEVHERDLQSDVLLAMLRQFLTEGNAARRRKFGGTLPPLKVILMSATLNAASFQQYFGGRAVCPMIEVPGRTFPVEQFYLEDVLERTQFVVDEESPAYVPADDNGGAKNSTQITISGRGGTSYTQQVSWSSSTGSSSKATIKETQSMLAEKYSESTLLALDRIDPSVVNYELIQALLEHLVTDTDLLSLSKNNSGQHKSASVLVFLPGLQEITTLLDLLEGSRLLRHDPGGREFELLPLHSSLSAQEQQRIFRQRAGVVRVIAATNIAETSLTIDDVKVVIDAGRVKQMSHDAQRRTNVLEEIWVARANAKQRAGRAGRTSGGTCFRLFPQSVFRSVMLEQPVPEIRRAPLTSLCLQIKTFGVGVSDQVDGCGEFLRACIDPPDDVSIQDALEELFEIGALNREDEALTKLGAHLARLPVDVKVGKLLLLGALFGVFDAASTCAAVLETKSPFVAPFGRQNEMKQARQSFAVGASDLLTDVNAFEAWRYVVHHAKTGGVSEKGFCRQYFLSHRALRELSKLKRQFGGLVVQLGFLPPTETTSGDERMTLQQLATISAVLYAGLAPNLVHAEPPSGNAPKRAVLRERDHNVVVVHPGSINYKVGNFNASNFLTYAVKLHTSQVYLPASSLVLPLAVCLFSHALEPLPQLRRKDKNGNETISLRINDWVLFQSSFRSAVLLQEMRDVVRDVIDGSLQAPPYARGPNAECEAQKSAREEIVGVLRVLFLAEYEERDPKKLLTNQLSVNAVRASA</sequence>
<dbReference type="Pfam" id="PF00271">
    <property type="entry name" value="Helicase_C"/>
    <property type="match status" value="1"/>
</dbReference>
<keyword evidence="4" id="KW-0347">Helicase</keyword>
<dbReference type="InterPro" id="IPR048333">
    <property type="entry name" value="HA2_WH"/>
</dbReference>
<dbReference type="InterPro" id="IPR011545">
    <property type="entry name" value="DEAD/DEAH_box_helicase_dom"/>
</dbReference>
<name>A0A3F2RX65_9STRA</name>
<dbReference type="GO" id="GO:0016787">
    <property type="term" value="F:hydrolase activity"/>
    <property type="evidence" value="ECO:0007669"/>
    <property type="project" value="UniProtKB-KW"/>
</dbReference>
<dbReference type="InterPro" id="IPR001650">
    <property type="entry name" value="Helicase_C-like"/>
</dbReference>
<dbReference type="PROSITE" id="PS51192">
    <property type="entry name" value="HELICASE_ATP_BIND_1"/>
    <property type="match status" value="1"/>
</dbReference>
<keyword evidence="5" id="KW-0067">ATP-binding</keyword>
<dbReference type="EC" id="3.6.4.13" evidence="1"/>
<dbReference type="OrthoDB" id="5600252at2759"/>
<evidence type="ECO:0000256" key="4">
    <source>
        <dbReference type="ARBA" id="ARBA00022806"/>
    </source>
</evidence>
<feature type="compositionally biased region" description="Polar residues" evidence="7">
    <location>
        <begin position="956"/>
        <end position="970"/>
    </location>
</feature>
<evidence type="ECO:0000259" key="10">
    <source>
        <dbReference type="PROSITE" id="PS51194"/>
    </source>
</evidence>
<feature type="transmembrane region" description="Helical" evidence="8">
    <location>
        <begin position="346"/>
        <end position="362"/>
    </location>
</feature>
<keyword evidence="8" id="KW-0472">Membrane</keyword>
<feature type="region of interest" description="Disordered" evidence="7">
    <location>
        <begin position="949"/>
        <end position="995"/>
    </location>
</feature>
<feature type="transmembrane region" description="Helical" evidence="8">
    <location>
        <begin position="148"/>
        <end position="172"/>
    </location>
</feature>
<dbReference type="GO" id="GO:0003724">
    <property type="term" value="F:RNA helicase activity"/>
    <property type="evidence" value="ECO:0007669"/>
    <property type="project" value="UniProtKB-EC"/>
</dbReference>
<feature type="compositionally biased region" description="Basic and acidic residues" evidence="7">
    <location>
        <begin position="631"/>
        <end position="643"/>
    </location>
</feature>
<feature type="transmembrane region" description="Helical" evidence="8">
    <location>
        <begin position="110"/>
        <end position="128"/>
    </location>
</feature>
<dbReference type="Pfam" id="PF21010">
    <property type="entry name" value="HA2_C"/>
    <property type="match status" value="1"/>
</dbReference>
<evidence type="ECO:0000256" key="6">
    <source>
        <dbReference type="ARBA" id="ARBA00047984"/>
    </source>
</evidence>
<evidence type="ECO:0000256" key="5">
    <source>
        <dbReference type="ARBA" id="ARBA00022840"/>
    </source>
</evidence>
<evidence type="ECO:0000313" key="14">
    <source>
        <dbReference type="Proteomes" id="UP000284657"/>
    </source>
</evidence>
<dbReference type="SUPFAM" id="SSF52540">
    <property type="entry name" value="P-loop containing nucleoside triphosphate hydrolases"/>
    <property type="match status" value="1"/>
</dbReference>
<dbReference type="InterPro" id="IPR007502">
    <property type="entry name" value="Helicase-assoc_dom"/>
</dbReference>
<dbReference type="InterPro" id="IPR056328">
    <property type="entry name" value="DSRM_DHX29"/>
</dbReference>
<dbReference type="Proteomes" id="UP000284657">
    <property type="component" value="Unassembled WGS sequence"/>
</dbReference>
<dbReference type="PROSITE" id="PS51194">
    <property type="entry name" value="HELICASE_CTER"/>
    <property type="match status" value="1"/>
</dbReference>
<dbReference type="InterPro" id="IPR014001">
    <property type="entry name" value="Helicase_ATP-bd"/>
</dbReference>
<evidence type="ECO:0000256" key="2">
    <source>
        <dbReference type="ARBA" id="ARBA00022741"/>
    </source>
</evidence>
<feature type="transmembrane region" description="Helical" evidence="8">
    <location>
        <begin position="81"/>
        <end position="104"/>
    </location>
</feature>
<protein>
    <recommendedName>
        <fullName evidence="1">RNA helicase</fullName>
        <ecNumber evidence="1">3.6.4.13</ecNumber>
    </recommendedName>
</protein>
<dbReference type="SMART" id="SM00490">
    <property type="entry name" value="HELICc"/>
    <property type="match status" value="1"/>
</dbReference>